<keyword evidence="2" id="KW-1185">Reference proteome</keyword>
<gene>
    <name evidence="1" type="ORF">GCM10017781_37450</name>
</gene>
<dbReference type="Proteomes" id="UP000619376">
    <property type="component" value="Unassembled WGS sequence"/>
</dbReference>
<protein>
    <submittedName>
        <fullName evidence="1">Uncharacterized protein</fullName>
    </submittedName>
</protein>
<name>A0ABQ3JYR7_9DEIO</name>
<sequence length="369" mass="40992">MHTLGMARTERPPPPLELTAEQTARIPQEFYRLTWEPDGAHAGLDGYLTVTWLGNEQRYIYDYTADWSEATFSAALEQMIQRRRAADAESNCPLVILPYLNGQQLHRLAETDVSGLDLAGNCCLHFPHDRLIITGRPVRHQRDYTLKNPYRGISSLVGRMLLIRPQFRTGLELKAAIEQRGGRISQPLVSRVVKELTSQALVGPDSAGHRITLQDPGGLLEQLVEHWKDEPRVLWRGRIPTDSLPQAAQHLFASTAQPVILTGLSSIGAVSSLTTDSSVSLYVDRVANLPELAGAMKTSRFPNLTLYQAPGDEVFFDARPDDAGILHASPIQVYLEARRGDSRLQQGADEVKRRILDSIRTSMASQDTG</sequence>
<proteinExistence type="predicted"/>
<reference evidence="2" key="1">
    <citation type="journal article" date="2019" name="Int. J. Syst. Evol. Microbiol.">
        <title>The Global Catalogue of Microorganisms (GCM) 10K type strain sequencing project: providing services to taxonomists for standard genome sequencing and annotation.</title>
        <authorList>
            <consortium name="The Broad Institute Genomics Platform"/>
            <consortium name="The Broad Institute Genome Sequencing Center for Infectious Disease"/>
            <person name="Wu L."/>
            <person name="Ma J."/>
        </authorList>
    </citation>
    <scope>NUCLEOTIDE SEQUENCE [LARGE SCALE GENOMIC DNA]</scope>
    <source>
        <strain evidence="2">CGMCC 1.18437</strain>
    </source>
</reference>
<evidence type="ECO:0000313" key="1">
    <source>
        <dbReference type="EMBL" id="GHF57759.1"/>
    </source>
</evidence>
<evidence type="ECO:0000313" key="2">
    <source>
        <dbReference type="Proteomes" id="UP000619376"/>
    </source>
</evidence>
<accession>A0ABQ3JYR7</accession>
<comment type="caution">
    <text evidence="1">The sequence shown here is derived from an EMBL/GenBank/DDBJ whole genome shotgun (WGS) entry which is preliminary data.</text>
</comment>
<dbReference type="EMBL" id="BNAJ01000012">
    <property type="protein sequence ID" value="GHF57759.1"/>
    <property type="molecule type" value="Genomic_DNA"/>
</dbReference>
<organism evidence="1 2">
    <name type="scientific">Deinococcus metalli</name>
    <dbReference type="NCBI Taxonomy" id="1141878"/>
    <lineage>
        <taxon>Bacteria</taxon>
        <taxon>Thermotogati</taxon>
        <taxon>Deinococcota</taxon>
        <taxon>Deinococci</taxon>
        <taxon>Deinococcales</taxon>
        <taxon>Deinococcaceae</taxon>
        <taxon>Deinococcus</taxon>
    </lineage>
</organism>